<feature type="domain" description="Histidine kinase/HSP90-like ATPase" evidence="2">
    <location>
        <begin position="46"/>
        <end position="164"/>
    </location>
</feature>
<keyword evidence="4" id="KW-1185">Reference proteome</keyword>
<dbReference type="GO" id="GO:0004674">
    <property type="term" value="F:protein serine/threonine kinase activity"/>
    <property type="evidence" value="ECO:0007669"/>
    <property type="project" value="UniProtKB-KW"/>
</dbReference>
<reference evidence="3" key="1">
    <citation type="submission" date="2020-11" db="EMBL/GenBank/DDBJ databases">
        <title>Isolation and identification of active actinomycetes.</title>
        <authorList>
            <person name="Yu B."/>
        </authorList>
    </citation>
    <scope>NUCLEOTIDE SEQUENCE</scope>
    <source>
        <strain evidence="3">NEAU-YB345</strain>
    </source>
</reference>
<accession>A0A931FE89</accession>
<name>A0A931FE89_9ACTN</name>
<evidence type="ECO:0000313" key="4">
    <source>
        <dbReference type="Proteomes" id="UP000657385"/>
    </source>
</evidence>
<dbReference type="PANTHER" id="PTHR35526">
    <property type="entry name" value="ANTI-SIGMA-F FACTOR RSBW-RELATED"/>
    <property type="match status" value="1"/>
</dbReference>
<keyword evidence="3" id="KW-0547">Nucleotide-binding</keyword>
<comment type="caution">
    <text evidence="3">The sequence shown here is derived from an EMBL/GenBank/DDBJ whole genome shotgun (WGS) entry which is preliminary data.</text>
</comment>
<dbReference type="InterPro" id="IPR003594">
    <property type="entry name" value="HATPase_dom"/>
</dbReference>
<keyword evidence="1" id="KW-0723">Serine/threonine-protein kinase</keyword>
<organism evidence="3 4">
    <name type="scientific">Streptacidiphilus fuscans</name>
    <dbReference type="NCBI Taxonomy" id="2789292"/>
    <lineage>
        <taxon>Bacteria</taxon>
        <taxon>Bacillati</taxon>
        <taxon>Actinomycetota</taxon>
        <taxon>Actinomycetes</taxon>
        <taxon>Kitasatosporales</taxon>
        <taxon>Streptomycetaceae</taxon>
        <taxon>Streptacidiphilus</taxon>
    </lineage>
</organism>
<dbReference type="Proteomes" id="UP000657385">
    <property type="component" value="Unassembled WGS sequence"/>
</dbReference>
<keyword evidence="3" id="KW-0067">ATP-binding</keyword>
<sequence>MGLLSSPPNTGTLMRIPLPVLDWTEVLQQRHRYRSWVWRRPGLNVAGIARQVAVEAVADWRLSPMADDVALCVGELMGNALTHGQSGGWPLPVSLGLRYFPTCCLFVEVGDTSTAAPLLTAPGRDSDPAEALLMDGRGLMIVQRIADHLWWRQLSGLGKTVYARLDTPRYFEPLTGGGDCG</sequence>
<dbReference type="CDD" id="cd16936">
    <property type="entry name" value="HATPase_RsbW-like"/>
    <property type="match status" value="1"/>
</dbReference>
<dbReference type="EMBL" id="JADPRT010000012">
    <property type="protein sequence ID" value="MBF9071492.1"/>
    <property type="molecule type" value="Genomic_DNA"/>
</dbReference>
<dbReference type="AlphaFoldDB" id="A0A931FE89"/>
<dbReference type="InterPro" id="IPR050267">
    <property type="entry name" value="Anti-sigma-factor_SerPK"/>
</dbReference>
<dbReference type="InterPro" id="IPR036890">
    <property type="entry name" value="HATPase_C_sf"/>
</dbReference>
<evidence type="ECO:0000313" key="3">
    <source>
        <dbReference type="EMBL" id="MBF9071492.1"/>
    </source>
</evidence>
<evidence type="ECO:0000256" key="1">
    <source>
        <dbReference type="ARBA" id="ARBA00022527"/>
    </source>
</evidence>
<proteinExistence type="predicted"/>
<dbReference type="Gene3D" id="3.30.565.10">
    <property type="entry name" value="Histidine kinase-like ATPase, C-terminal domain"/>
    <property type="match status" value="1"/>
</dbReference>
<keyword evidence="1" id="KW-0808">Transferase</keyword>
<gene>
    <name evidence="3" type="ORF">I2501_26065</name>
</gene>
<dbReference type="SUPFAM" id="SSF55874">
    <property type="entry name" value="ATPase domain of HSP90 chaperone/DNA topoisomerase II/histidine kinase"/>
    <property type="match status" value="1"/>
</dbReference>
<keyword evidence="1" id="KW-0418">Kinase</keyword>
<dbReference type="Pfam" id="PF13581">
    <property type="entry name" value="HATPase_c_2"/>
    <property type="match status" value="1"/>
</dbReference>
<dbReference type="PANTHER" id="PTHR35526:SF3">
    <property type="entry name" value="ANTI-SIGMA-F FACTOR RSBW"/>
    <property type="match status" value="1"/>
</dbReference>
<dbReference type="RefSeq" id="WP_196196669.1">
    <property type="nucleotide sequence ID" value="NZ_JADPRT010000012.1"/>
</dbReference>
<protein>
    <submittedName>
        <fullName evidence="3">ATP-binding protein</fullName>
    </submittedName>
</protein>
<dbReference type="GO" id="GO:0005524">
    <property type="term" value="F:ATP binding"/>
    <property type="evidence" value="ECO:0007669"/>
    <property type="project" value="UniProtKB-KW"/>
</dbReference>
<evidence type="ECO:0000259" key="2">
    <source>
        <dbReference type="Pfam" id="PF13581"/>
    </source>
</evidence>